<dbReference type="InterPro" id="IPR014720">
    <property type="entry name" value="dsRBD_dom"/>
</dbReference>
<dbReference type="InterPro" id="IPR036389">
    <property type="entry name" value="RNase_III_sf"/>
</dbReference>
<dbReference type="NCBIfam" id="TIGR02191">
    <property type="entry name" value="RNaseIII"/>
    <property type="match status" value="1"/>
</dbReference>
<dbReference type="FunFam" id="1.10.1520.10:FF:000001">
    <property type="entry name" value="Ribonuclease 3"/>
    <property type="match status" value="1"/>
</dbReference>
<keyword evidence="9" id="KW-0479">Metal-binding</keyword>
<evidence type="ECO:0000256" key="5">
    <source>
        <dbReference type="ARBA" id="ARBA00022722"/>
    </source>
</evidence>
<dbReference type="Proteomes" id="UP000001303">
    <property type="component" value="Chromosome"/>
</dbReference>
<comment type="subunit">
    <text evidence="9">Homodimer.</text>
</comment>
<accession>E0TIW7</accession>
<keyword evidence="7 9" id="KW-0378">Hydrolase</keyword>
<keyword evidence="9" id="KW-0819">tRNA processing</keyword>
<evidence type="ECO:0000256" key="8">
    <source>
        <dbReference type="ARBA" id="ARBA00022884"/>
    </source>
</evidence>
<evidence type="ECO:0000256" key="3">
    <source>
        <dbReference type="ARBA" id="ARBA00022552"/>
    </source>
</evidence>
<evidence type="ECO:0000256" key="6">
    <source>
        <dbReference type="ARBA" id="ARBA00022759"/>
    </source>
</evidence>
<proteinExistence type="inferred from homology"/>
<reference key="2">
    <citation type="submission" date="2010-08" db="EMBL/GenBank/DDBJ databases">
        <title>Functional convergence in reduced genomes of bacterial symbionts spanning 200 million years of evolution.</title>
        <authorList>
            <person name="McCutcheon J.P."/>
            <person name="Moran N.A."/>
        </authorList>
    </citation>
    <scope>NUCLEOTIDE SEQUENCE</scope>
    <source>
        <strain>CARI</strain>
    </source>
</reference>
<comment type="function">
    <text evidence="9">Digests double-stranded RNA. Involved in the processing of primary rRNA transcript to yield the immediate precursors to the large and small rRNAs (23S and 16S). Processes some mRNAs, and tRNAs when they are encoded in the rRNA operon. Processes pre-crRNA and tracrRNA of type II CRISPR loci if present in the organism.</text>
</comment>
<keyword evidence="9" id="KW-0963">Cytoplasm</keyword>
<dbReference type="AlphaFoldDB" id="E0TIW7"/>
<dbReference type="HAMAP" id="MF_00104">
    <property type="entry name" value="RNase_III"/>
    <property type="match status" value="1"/>
</dbReference>
<dbReference type="PROSITE" id="PS50142">
    <property type="entry name" value="RNASE_3_2"/>
    <property type="match status" value="1"/>
</dbReference>
<dbReference type="Gene3D" id="1.10.1520.10">
    <property type="entry name" value="Ribonuclease III domain"/>
    <property type="match status" value="1"/>
</dbReference>
<dbReference type="InterPro" id="IPR000999">
    <property type="entry name" value="RNase_III_dom"/>
</dbReference>
<keyword evidence="6 9" id="KW-0255">Endonuclease</keyword>
<dbReference type="GO" id="GO:0003725">
    <property type="term" value="F:double-stranded RNA binding"/>
    <property type="evidence" value="ECO:0007669"/>
    <property type="project" value="TreeGrafter"/>
</dbReference>
<dbReference type="GO" id="GO:0006397">
    <property type="term" value="P:mRNA processing"/>
    <property type="evidence" value="ECO:0007669"/>
    <property type="project" value="UniProtKB-UniRule"/>
</dbReference>
<dbReference type="Pfam" id="PF00035">
    <property type="entry name" value="dsrm"/>
    <property type="match status" value="1"/>
</dbReference>
<comment type="subcellular location">
    <subcellularLocation>
        <location evidence="9">Cytoplasm</location>
    </subcellularLocation>
</comment>
<name>E0TIW7_ZINIC</name>
<feature type="active site" evidence="9">
    <location>
        <position position="40"/>
    </location>
</feature>
<dbReference type="InterPro" id="IPR011907">
    <property type="entry name" value="RNase_III"/>
</dbReference>
<dbReference type="EC" id="3.1.26.3" evidence="9"/>
<comment type="catalytic activity">
    <reaction evidence="1 9">
        <text>Endonucleolytic cleavage to 5'-phosphomonoester.</text>
        <dbReference type="EC" id="3.1.26.3"/>
    </reaction>
</comment>
<comment type="similarity">
    <text evidence="2">Belongs to the ribonuclease III family.</text>
</comment>
<dbReference type="GO" id="GO:0004525">
    <property type="term" value="F:ribonuclease III activity"/>
    <property type="evidence" value="ECO:0007669"/>
    <property type="project" value="UniProtKB-UniRule"/>
</dbReference>
<evidence type="ECO:0000256" key="1">
    <source>
        <dbReference type="ARBA" id="ARBA00000109"/>
    </source>
</evidence>
<dbReference type="STRING" id="871271.ZICARI_135"/>
<gene>
    <name evidence="9 11" type="primary">rnc</name>
    <name evidence="11" type="ordered locus">ZICARI_135</name>
</gene>
<keyword evidence="12" id="KW-1185">Reference proteome</keyword>
<feature type="active site" evidence="9">
    <location>
        <position position="112"/>
    </location>
</feature>
<dbReference type="Gene3D" id="3.30.160.20">
    <property type="match status" value="1"/>
</dbReference>
<evidence type="ECO:0000313" key="12">
    <source>
        <dbReference type="Proteomes" id="UP000001303"/>
    </source>
</evidence>
<evidence type="ECO:0000256" key="9">
    <source>
        <dbReference type="HAMAP-Rule" id="MF_00104"/>
    </source>
</evidence>
<protein>
    <recommendedName>
        <fullName evidence="9">Ribonuclease 3</fullName>
        <ecNumber evidence="9">3.1.26.3</ecNumber>
    </recommendedName>
    <alternativeName>
        <fullName evidence="9">Ribonuclease III</fullName>
        <shortName evidence="9">RNase III</shortName>
    </alternativeName>
</protein>
<dbReference type="SUPFAM" id="SSF54768">
    <property type="entry name" value="dsRNA-binding domain-like"/>
    <property type="match status" value="1"/>
</dbReference>
<dbReference type="HOGENOM" id="CLU_000907_1_3_4"/>
<evidence type="ECO:0000256" key="2">
    <source>
        <dbReference type="ARBA" id="ARBA00010183"/>
    </source>
</evidence>
<dbReference type="CDD" id="cd00593">
    <property type="entry name" value="RIBOc"/>
    <property type="match status" value="1"/>
</dbReference>
<keyword evidence="9" id="KW-0460">Magnesium</keyword>
<evidence type="ECO:0000259" key="10">
    <source>
        <dbReference type="PROSITE" id="PS50142"/>
    </source>
</evidence>
<dbReference type="EMBL" id="CP002161">
    <property type="protein sequence ID" value="ADM89744.1"/>
    <property type="molecule type" value="Genomic_DNA"/>
</dbReference>
<dbReference type="Pfam" id="PF14622">
    <property type="entry name" value="Ribonucleas_3_3"/>
    <property type="match status" value="1"/>
</dbReference>
<keyword evidence="3 9" id="KW-0698">rRNA processing</keyword>
<keyword evidence="8" id="KW-0694">RNA-binding</keyword>
<feature type="binding site" evidence="9">
    <location>
        <position position="36"/>
    </location>
    <ligand>
        <name>Mg(2+)</name>
        <dbReference type="ChEBI" id="CHEBI:18420"/>
    </ligand>
</feature>
<comment type="cofactor">
    <cofactor evidence="9">
        <name>Mg(2+)</name>
        <dbReference type="ChEBI" id="CHEBI:18420"/>
    </cofactor>
</comment>
<dbReference type="PANTHER" id="PTHR11207">
    <property type="entry name" value="RIBONUCLEASE III"/>
    <property type="match status" value="1"/>
</dbReference>
<evidence type="ECO:0000256" key="4">
    <source>
        <dbReference type="ARBA" id="ARBA00022664"/>
    </source>
</evidence>
<dbReference type="CDD" id="cd10845">
    <property type="entry name" value="DSRM_RNAse_III_family"/>
    <property type="match status" value="1"/>
</dbReference>
<dbReference type="GO" id="GO:0046872">
    <property type="term" value="F:metal ion binding"/>
    <property type="evidence" value="ECO:0007669"/>
    <property type="project" value="UniProtKB-KW"/>
</dbReference>
<dbReference type="SUPFAM" id="SSF69065">
    <property type="entry name" value="RNase III domain-like"/>
    <property type="match status" value="1"/>
</dbReference>
<dbReference type="SMART" id="SM00535">
    <property type="entry name" value="RIBOc"/>
    <property type="match status" value="1"/>
</dbReference>
<dbReference type="GO" id="GO:0008033">
    <property type="term" value="P:tRNA processing"/>
    <property type="evidence" value="ECO:0007669"/>
    <property type="project" value="UniProtKB-KW"/>
</dbReference>
<dbReference type="PANTHER" id="PTHR11207:SF0">
    <property type="entry name" value="RIBONUCLEASE 3"/>
    <property type="match status" value="1"/>
</dbReference>
<dbReference type="GO" id="GO:0006364">
    <property type="term" value="P:rRNA processing"/>
    <property type="evidence" value="ECO:0007669"/>
    <property type="project" value="UniProtKB-UniRule"/>
</dbReference>
<evidence type="ECO:0000313" key="11">
    <source>
        <dbReference type="EMBL" id="ADM89744.1"/>
    </source>
</evidence>
<dbReference type="GO" id="GO:0005737">
    <property type="term" value="C:cytoplasm"/>
    <property type="evidence" value="ECO:0007669"/>
    <property type="project" value="UniProtKB-SubCell"/>
</dbReference>
<sequence>MFKLEKILRYNFNNKSLLFLALTHSSYSNINNEKLEFLGDSILNTCITSILFNKFKNESEGFLSKFRSYLVRREKLYNISKKINLYNFLFLGNSEIKNSGNLKISILSSTLEALFGAIYIDSDFNTINNIIYKLYKFDINNFNIKYNIKDFKTLLQENLQKMKYFLPKYEIYKIYKLKNFQIFKIKCIFVEKNIITYGMAEKIKVAEQIAARFMLKLFKFI</sequence>
<keyword evidence="5 9" id="KW-0540">Nuclease</keyword>
<dbReference type="GO" id="GO:0010468">
    <property type="term" value="P:regulation of gene expression"/>
    <property type="evidence" value="ECO:0007669"/>
    <property type="project" value="TreeGrafter"/>
</dbReference>
<keyword evidence="4 9" id="KW-0507">mRNA processing</keyword>
<dbReference type="PROSITE" id="PS00517">
    <property type="entry name" value="RNASE_3_1"/>
    <property type="match status" value="1"/>
</dbReference>
<feature type="domain" description="RNase III" evidence="10">
    <location>
        <begin position="1"/>
        <end position="123"/>
    </location>
</feature>
<feature type="binding site" evidence="9">
    <location>
        <position position="112"/>
    </location>
    <ligand>
        <name>Mg(2+)</name>
        <dbReference type="ChEBI" id="CHEBI:18420"/>
    </ligand>
</feature>
<organism evidence="11 12">
    <name type="scientific">Zinderia insecticola (strain CARI)</name>
    <dbReference type="NCBI Taxonomy" id="871271"/>
    <lineage>
        <taxon>Bacteria</taxon>
        <taxon>Pseudomonadati</taxon>
        <taxon>Pseudomonadota</taxon>
        <taxon>Betaproteobacteria</taxon>
        <taxon>Burkholderiales</taxon>
        <taxon>Oxalobacteraceae</taxon>
        <taxon>Candidatus Zinderia</taxon>
    </lineage>
</organism>
<dbReference type="KEGG" id="zin:ZICARI_135"/>
<feature type="binding site" evidence="9">
    <location>
        <position position="109"/>
    </location>
    <ligand>
        <name>Mg(2+)</name>
        <dbReference type="ChEBI" id="CHEBI:18420"/>
    </ligand>
</feature>
<evidence type="ECO:0000256" key="7">
    <source>
        <dbReference type="ARBA" id="ARBA00022801"/>
    </source>
</evidence>
<reference evidence="11 12" key="1">
    <citation type="journal article" date="2010" name="Genome Biol. Evol.">
        <title>Functional convergence in reduced genomes of bacterial symbionts spanning 200 My of evolution.</title>
        <authorList>
            <person name="McCutcheon J.P."/>
            <person name="Moran N.A."/>
        </authorList>
    </citation>
    <scope>NUCLEOTIDE SEQUENCE [LARGE SCALE GENOMIC DNA]</scope>
    <source>
        <strain evidence="11 12">CARI</strain>
    </source>
</reference>